<accession>A0A4V2F0M8</accession>
<proteinExistence type="predicted"/>
<evidence type="ECO:0000313" key="1">
    <source>
        <dbReference type="EMBL" id="RZS70681.1"/>
    </source>
</evidence>
<dbReference type="Proteomes" id="UP000293874">
    <property type="component" value="Unassembled WGS sequence"/>
</dbReference>
<reference evidence="1 2" key="1">
    <citation type="submission" date="2019-02" db="EMBL/GenBank/DDBJ databases">
        <title>Genomic Encyclopedia of Type Strains, Phase IV (KMG-IV): sequencing the most valuable type-strain genomes for metagenomic binning, comparative biology and taxonomic classification.</title>
        <authorList>
            <person name="Goeker M."/>
        </authorList>
    </citation>
    <scope>NUCLEOTIDE SEQUENCE [LARGE SCALE GENOMIC DNA]</scope>
    <source>
        <strain evidence="1 2">DSM 18116</strain>
    </source>
</reference>
<name>A0A4V2F0M8_9BACT</name>
<gene>
    <name evidence="1" type="ORF">EV199_2574</name>
</gene>
<keyword evidence="2" id="KW-1185">Reference proteome</keyword>
<evidence type="ECO:0008006" key="3">
    <source>
        <dbReference type="Google" id="ProtNLM"/>
    </source>
</evidence>
<dbReference type="InterPro" id="IPR029016">
    <property type="entry name" value="GAF-like_dom_sf"/>
</dbReference>
<dbReference type="Gene3D" id="3.30.450.40">
    <property type="match status" value="1"/>
</dbReference>
<sequence>MRENHKRHKLQNTFIQDFRQMFTQEYPVYFSYPLDEERSLLINLAASVRWQPYSGTYIVNEFYSSDASGLSITLPEIRIRKREGMWVHTDSEAETRLSLIVGRAIDIHEESGGSFMAVLEHYLDSTIKLHNADCGNIQLFDPEAGMIQMLAHRGFQKSFVDYFKYVSADDGTVCGNAMRHRDINFVSDIMQDEAYVPHREIIRSAGIHSVKSYPLVLPDNSFAGVISAHWKRTVSEEQLPDASPSLTGLTRFLQENKTRHLI</sequence>
<evidence type="ECO:0000313" key="2">
    <source>
        <dbReference type="Proteomes" id="UP000293874"/>
    </source>
</evidence>
<comment type="caution">
    <text evidence="1">The sequence shown here is derived from an EMBL/GenBank/DDBJ whole genome shotgun (WGS) entry which is preliminary data.</text>
</comment>
<organism evidence="1 2">
    <name type="scientific">Pseudobacter ginsenosidimutans</name>
    <dbReference type="NCBI Taxonomy" id="661488"/>
    <lineage>
        <taxon>Bacteria</taxon>
        <taxon>Pseudomonadati</taxon>
        <taxon>Bacteroidota</taxon>
        <taxon>Chitinophagia</taxon>
        <taxon>Chitinophagales</taxon>
        <taxon>Chitinophagaceae</taxon>
        <taxon>Pseudobacter</taxon>
    </lineage>
</organism>
<protein>
    <recommendedName>
        <fullName evidence="3">GAF domain-containing protein</fullName>
    </recommendedName>
</protein>
<dbReference type="SUPFAM" id="SSF55781">
    <property type="entry name" value="GAF domain-like"/>
    <property type="match status" value="1"/>
</dbReference>
<dbReference type="AlphaFoldDB" id="A0A4V2F0M8"/>
<dbReference type="EMBL" id="SGXA01000002">
    <property type="protein sequence ID" value="RZS70681.1"/>
    <property type="molecule type" value="Genomic_DNA"/>
</dbReference>